<keyword evidence="6" id="KW-1185">Reference proteome</keyword>
<gene>
    <name evidence="5" type="ORF">JFL75_20610</name>
</gene>
<dbReference type="Proteomes" id="UP000595917">
    <property type="component" value="Chromosome"/>
</dbReference>
<evidence type="ECO:0000256" key="3">
    <source>
        <dbReference type="ARBA" id="ARBA00022448"/>
    </source>
</evidence>
<dbReference type="SUPFAM" id="SSF53850">
    <property type="entry name" value="Periplasmic binding protein-like II"/>
    <property type="match status" value="1"/>
</dbReference>
<dbReference type="RefSeq" id="WP_215626605.1">
    <property type="nucleotide sequence ID" value="NZ_CP067089.2"/>
</dbReference>
<dbReference type="AlphaFoldDB" id="A0A7T7XMX4"/>
<organism evidence="5 6">
    <name type="scientific">Breznakiella homolactica</name>
    <dbReference type="NCBI Taxonomy" id="2798577"/>
    <lineage>
        <taxon>Bacteria</taxon>
        <taxon>Pseudomonadati</taxon>
        <taxon>Spirochaetota</taxon>
        <taxon>Spirochaetia</taxon>
        <taxon>Spirochaetales</taxon>
        <taxon>Breznakiellaceae</taxon>
        <taxon>Breznakiella</taxon>
    </lineage>
</organism>
<dbReference type="KEGG" id="bhc:JFL75_20610"/>
<feature type="signal peptide" evidence="4">
    <location>
        <begin position="1"/>
        <end position="20"/>
    </location>
</feature>
<dbReference type="GO" id="GO:0042597">
    <property type="term" value="C:periplasmic space"/>
    <property type="evidence" value="ECO:0007669"/>
    <property type="project" value="UniProtKB-SubCell"/>
</dbReference>
<proteinExistence type="inferred from homology"/>
<evidence type="ECO:0000256" key="2">
    <source>
        <dbReference type="ARBA" id="ARBA00008520"/>
    </source>
</evidence>
<dbReference type="Gene3D" id="3.40.190.10">
    <property type="entry name" value="Periplasmic binding protein-like II"/>
    <property type="match status" value="2"/>
</dbReference>
<evidence type="ECO:0000313" key="6">
    <source>
        <dbReference type="Proteomes" id="UP000595917"/>
    </source>
</evidence>
<protein>
    <submittedName>
        <fullName evidence="5">Extracellular solute-binding protein</fullName>
    </submittedName>
</protein>
<sequence>MKKMVWVMAAAALCLSLLTACGNSEKKAAQSSSAGKVTLELWLQKTNVVEQFTEIISRFEAENPDIHIELTSVPDPETALVSRIAANDYPDIITIWPAEKFYRDLMRDGALLDISKEGFMNRVAGGPRSIAQYGGKDYSLSVAMSAYGMLVNKKLFRDNNLEYPTTWDELLKVCRAFESAGIQPFTFYGKSTEQVGQMGERMSGIIDNDITATISLVGQGKTTWQREPQMRQLAAALVELHKHGQKDVLGADYDAAFNDMTTEKAAMMIYGSWGVQRLLNMNPNLEIEMIPIPNPTGGKNTVPASIDTALAISTASKNPAAALKFLDFFSTAAIAQWYADNEKNPPVIEGVVYNVPPLMLMADTLNSGAAFFTPSVYWPAGFRTSWEAPIQALIDPLGRNDIEAFLKSTNDICVEYFRDYDYQ</sequence>
<comment type="subcellular location">
    <subcellularLocation>
        <location evidence="1">Periplasm</location>
    </subcellularLocation>
</comment>
<dbReference type="InterPro" id="IPR050490">
    <property type="entry name" value="Bact_solute-bd_prot1"/>
</dbReference>
<reference evidence="5" key="1">
    <citation type="submission" date="2021-01" db="EMBL/GenBank/DDBJ databases">
        <title>Description of Breznakiella homolactica.</title>
        <authorList>
            <person name="Song Y."/>
            <person name="Brune A."/>
        </authorList>
    </citation>
    <scope>NUCLEOTIDE SEQUENCE</scope>
    <source>
        <strain evidence="5">RmG30</strain>
    </source>
</reference>
<feature type="chain" id="PRO_5031209110" evidence="4">
    <location>
        <begin position="21"/>
        <end position="423"/>
    </location>
</feature>
<evidence type="ECO:0000256" key="4">
    <source>
        <dbReference type="SAM" id="SignalP"/>
    </source>
</evidence>
<dbReference type="PROSITE" id="PS51257">
    <property type="entry name" value="PROKAR_LIPOPROTEIN"/>
    <property type="match status" value="1"/>
</dbReference>
<evidence type="ECO:0000256" key="1">
    <source>
        <dbReference type="ARBA" id="ARBA00004418"/>
    </source>
</evidence>
<dbReference type="EMBL" id="CP067089">
    <property type="protein sequence ID" value="QQO09299.1"/>
    <property type="molecule type" value="Genomic_DNA"/>
</dbReference>
<comment type="similarity">
    <text evidence="2">Belongs to the bacterial solute-binding protein 1 family.</text>
</comment>
<dbReference type="PANTHER" id="PTHR43649:SF29">
    <property type="entry name" value="OSMOPROTECTIVE COMPOUNDS-BINDING PROTEIN GGTB"/>
    <property type="match status" value="1"/>
</dbReference>
<evidence type="ECO:0000313" key="5">
    <source>
        <dbReference type="EMBL" id="QQO09299.1"/>
    </source>
</evidence>
<dbReference type="InterPro" id="IPR006059">
    <property type="entry name" value="SBP"/>
</dbReference>
<keyword evidence="3" id="KW-0813">Transport</keyword>
<keyword evidence="4" id="KW-0732">Signal</keyword>
<dbReference type="Pfam" id="PF01547">
    <property type="entry name" value="SBP_bac_1"/>
    <property type="match status" value="1"/>
</dbReference>
<dbReference type="PANTHER" id="PTHR43649">
    <property type="entry name" value="ARABINOSE-BINDING PROTEIN-RELATED"/>
    <property type="match status" value="1"/>
</dbReference>
<name>A0A7T7XMX4_9SPIR</name>
<accession>A0A7T7XMX4</accession>